<reference evidence="1 2" key="1">
    <citation type="submission" date="2019-11" db="EMBL/GenBank/DDBJ databases">
        <authorList>
            <person name="Im W.T."/>
        </authorList>
    </citation>
    <scope>NUCLEOTIDE SEQUENCE [LARGE SCALE GENOMIC DNA]</scope>
    <source>
        <strain evidence="1 2">SB-02</strain>
    </source>
</reference>
<organism evidence="1 2">
    <name type="scientific">Phnomibacter ginsenosidimutans</name>
    <dbReference type="NCBI Taxonomy" id="2676868"/>
    <lineage>
        <taxon>Bacteria</taxon>
        <taxon>Pseudomonadati</taxon>
        <taxon>Bacteroidota</taxon>
        <taxon>Chitinophagia</taxon>
        <taxon>Chitinophagales</taxon>
        <taxon>Chitinophagaceae</taxon>
        <taxon>Phnomibacter</taxon>
    </lineage>
</organism>
<proteinExistence type="predicted"/>
<dbReference type="AlphaFoldDB" id="A0A6I6GRH0"/>
<gene>
    <name evidence="1" type="ORF">GLV81_05860</name>
</gene>
<dbReference type="Proteomes" id="UP000426027">
    <property type="component" value="Chromosome"/>
</dbReference>
<evidence type="ECO:0000313" key="1">
    <source>
        <dbReference type="EMBL" id="QGW27679.1"/>
    </source>
</evidence>
<accession>A0A6I6GRH0</accession>
<name>A0A6I6GRH0_9BACT</name>
<dbReference type="RefSeq" id="WP_157477675.1">
    <property type="nucleotide sequence ID" value="NZ_CP046566.1"/>
</dbReference>
<protein>
    <submittedName>
        <fullName evidence="1">Uncharacterized protein</fullName>
    </submittedName>
</protein>
<dbReference type="EMBL" id="CP046566">
    <property type="protein sequence ID" value="QGW27679.1"/>
    <property type="molecule type" value="Genomic_DNA"/>
</dbReference>
<dbReference type="KEGG" id="fls:GLV81_05860"/>
<sequence>MKLEQLWWLQTVASPAGTEMGNGNRMYRFYNDGSYTVTGSTGIDSGSWMHNKARKTIELHFRKGNLEQMDCYWLYKTLAGDELQVQQFRTPTMDPEKVESVLTLEPAGNEGKADPVKFSANSWRIAPKAPESAEAIKQRTLSYLHFQEALYKFALNNKVSVLPTSWFPEPILMAYSNGVRMAYSDELDTWNACFYNSSEATQGYMYISSALRKITLSSAENRFERNLDCIRQLIGLIEKMEHLPPPVEAKEKQEAN</sequence>
<keyword evidence="2" id="KW-1185">Reference proteome</keyword>
<evidence type="ECO:0000313" key="2">
    <source>
        <dbReference type="Proteomes" id="UP000426027"/>
    </source>
</evidence>